<dbReference type="EnsemblPlants" id="PNT67297">
    <property type="protein sequence ID" value="PNT67297"/>
    <property type="gene ID" value="BRADI_3g23451v3"/>
</dbReference>
<evidence type="ECO:0000313" key="4">
    <source>
        <dbReference type="Proteomes" id="UP000008810"/>
    </source>
</evidence>
<dbReference type="InParanoid" id="A0A2K2CZ43"/>
<name>A0A2K2CZ43_BRADI</name>
<organism evidence="2">
    <name type="scientific">Brachypodium distachyon</name>
    <name type="common">Purple false brome</name>
    <name type="synonym">Trachynia distachya</name>
    <dbReference type="NCBI Taxonomy" id="15368"/>
    <lineage>
        <taxon>Eukaryota</taxon>
        <taxon>Viridiplantae</taxon>
        <taxon>Streptophyta</taxon>
        <taxon>Embryophyta</taxon>
        <taxon>Tracheophyta</taxon>
        <taxon>Spermatophyta</taxon>
        <taxon>Magnoliopsida</taxon>
        <taxon>Liliopsida</taxon>
        <taxon>Poales</taxon>
        <taxon>Poaceae</taxon>
        <taxon>BOP clade</taxon>
        <taxon>Pooideae</taxon>
        <taxon>Stipodae</taxon>
        <taxon>Brachypodieae</taxon>
        <taxon>Brachypodium</taxon>
    </lineage>
</organism>
<accession>A0A2K2CZ43</accession>
<evidence type="ECO:0000313" key="2">
    <source>
        <dbReference type="EMBL" id="PNT67297.1"/>
    </source>
</evidence>
<gene>
    <name evidence="2" type="ORF">BRADI_3g23451v3</name>
</gene>
<dbReference type="EMBL" id="CM000882">
    <property type="protein sequence ID" value="PNT67297.1"/>
    <property type="molecule type" value="Genomic_DNA"/>
</dbReference>
<reference evidence="3" key="3">
    <citation type="submission" date="2018-08" db="UniProtKB">
        <authorList>
            <consortium name="EnsemblPlants"/>
        </authorList>
    </citation>
    <scope>IDENTIFICATION</scope>
    <source>
        <strain evidence="3">cv. Bd21</strain>
    </source>
</reference>
<proteinExistence type="predicted"/>
<protein>
    <recommendedName>
        <fullName evidence="5">Reverse transcriptase zinc-binding domain-containing protein</fullName>
    </recommendedName>
</protein>
<evidence type="ECO:0000256" key="1">
    <source>
        <dbReference type="SAM" id="SignalP"/>
    </source>
</evidence>
<reference evidence="2" key="2">
    <citation type="submission" date="2017-06" db="EMBL/GenBank/DDBJ databases">
        <title>WGS assembly of Brachypodium distachyon.</title>
        <authorList>
            <consortium name="The International Brachypodium Initiative"/>
            <person name="Lucas S."/>
            <person name="Harmon-Smith M."/>
            <person name="Lail K."/>
            <person name="Tice H."/>
            <person name="Grimwood J."/>
            <person name="Bruce D."/>
            <person name="Barry K."/>
            <person name="Shu S."/>
            <person name="Lindquist E."/>
            <person name="Wang M."/>
            <person name="Pitluck S."/>
            <person name="Vogel J.P."/>
            <person name="Garvin D.F."/>
            <person name="Mockler T.C."/>
            <person name="Schmutz J."/>
            <person name="Rokhsar D."/>
            <person name="Bevan M.W."/>
        </authorList>
    </citation>
    <scope>NUCLEOTIDE SEQUENCE</scope>
    <source>
        <strain evidence="2">Bd21</strain>
    </source>
</reference>
<dbReference type="AlphaFoldDB" id="A0A2K2CZ43"/>
<evidence type="ECO:0008006" key="5">
    <source>
        <dbReference type="Google" id="ProtNLM"/>
    </source>
</evidence>
<keyword evidence="1" id="KW-0732">Signal</keyword>
<dbReference type="Proteomes" id="UP000008810">
    <property type="component" value="Chromosome 3"/>
</dbReference>
<feature type="signal peptide" evidence="1">
    <location>
        <begin position="1"/>
        <end position="17"/>
    </location>
</feature>
<dbReference type="Gramene" id="PNT67297">
    <property type="protein sequence ID" value="PNT67297"/>
    <property type="gene ID" value="BRADI_3g23451v3"/>
</dbReference>
<evidence type="ECO:0000313" key="3">
    <source>
        <dbReference type="EnsemblPlants" id="PNT67297"/>
    </source>
</evidence>
<dbReference type="OrthoDB" id="684339at2759"/>
<keyword evidence="4" id="KW-1185">Reference proteome</keyword>
<feature type="chain" id="PRO_5036043313" description="Reverse transcriptase zinc-binding domain-containing protein" evidence="1">
    <location>
        <begin position="18"/>
        <end position="116"/>
    </location>
</feature>
<reference evidence="2 3" key="1">
    <citation type="journal article" date="2010" name="Nature">
        <title>Genome sequencing and analysis of the model grass Brachypodium distachyon.</title>
        <authorList>
            <consortium name="International Brachypodium Initiative"/>
        </authorList>
    </citation>
    <scope>NUCLEOTIDE SEQUENCE [LARGE SCALE GENOMIC DNA]</scope>
    <source>
        <strain evidence="2 3">Bd21</strain>
    </source>
</reference>
<sequence>MCKLFAWLLVQNKILTADNLAVWEKVLDHYNFNFLQQVKPSDYRDTCAWWIQASKTIDKERRQYFNGVVIYIMWNIWKERNRRIFQTMAAPAFVVASLARDAIDTHRLAFHCVTVP</sequence>